<sequence>MSTTADIPCFYRTLRVYKNFQEEREGDRPRLVTLDEMRENRRRVPLVAVLFSRPSAGRFLWE</sequence>
<reference evidence="1 2" key="1">
    <citation type="journal article" date="2022" name="Nat. Plants">
        <title>Genomes of leafy and leafless Platanthera orchids illuminate the evolution of mycoheterotrophy.</title>
        <authorList>
            <person name="Li M.H."/>
            <person name="Liu K.W."/>
            <person name="Li Z."/>
            <person name="Lu H.C."/>
            <person name="Ye Q.L."/>
            <person name="Zhang D."/>
            <person name="Wang J.Y."/>
            <person name="Li Y.F."/>
            <person name="Zhong Z.M."/>
            <person name="Liu X."/>
            <person name="Yu X."/>
            <person name="Liu D.K."/>
            <person name="Tu X.D."/>
            <person name="Liu B."/>
            <person name="Hao Y."/>
            <person name="Liao X.Y."/>
            <person name="Jiang Y.T."/>
            <person name="Sun W.H."/>
            <person name="Chen J."/>
            <person name="Chen Y.Q."/>
            <person name="Ai Y."/>
            <person name="Zhai J.W."/>
            <person name="Wu S.S."/>
            <person name="Zhou Z."/>
            <person name="Hsiao Y.Y."/>
            <person name="Wu W.L."/>
            <person name="Chen Y.Y."/>
            <person name="Lin Y.F."/>
            <person name="Hsu J.L."/>
            <person name="Li C.Y."/>
            <person name="Wang Z.W."/>
            <person name="Zhao X."/>
            <person name="Zhong W.Y."/>
            <person name="Ma X.K."/>
            <person name="Ma L."/>
            <person name="Huang J."/>
            <person name="Chen G.Z."/>
            <person name="Huang M.Z."/>
            <person name="Huang L."/>
            <person name="Peng D.H."/>
            <person name="Luo Y.B."/>
            <person name="Zou S.Q."/>
            <person name="Chen S.P."/>
            <person name="Lan S."/>
            <person name="Tsai W.C."/>
            <person name="Van de Peer Y."/>
            <person name="Liu Z.J."/>
        </authorList>
    </citation>
    <scope>NUCLEOTIDE SEQUENCE [LARGE SCALE GENOMIC DNA]</scope>
    <source>
        <strain evidence="1">Lor287</strain>
    </source>
</reference>
<evidence type="ECO:0000313" key="2">
    <source>
        <dbReference type="Proteomes" id="UP001418222"/>
    </source>
</evidence>
<proteinExistence type="predicted"/>
<gene>
    <name evidence="1" type="ORF">KSP39_PZI015100</name>
</gene>
<protein>
    <submittedName>
        <fullName evidence="1">Uncharacterized protein</fullName>
    </submittedName>
</protein>
<dbReference type="AlphaFoldDB" id="A0AAP0BBC6"/>
<comment type="caution">
    <text evidence="1">The sequence shown here is derived from an EMBL/GenBank/DDBJ whole genome shotgun (WGS) entry which is preliminary data.</text>
</comment>
<name>A0AAP0BBC6_9ASPA</name>
<organism evidence="1 2">
    <name type="scientific">Platanthera zijinensis</name>
    <dbReference type="NCBI Taxonomy" id="2320716"/>
    <lineage>
        <taxon>Eukaryota</taxon>
        <taxon>Viridiplantae</taxon>
        <taxon>Streptophyta</taxon>
        <taxon>Embryophyta</taxon>
        <taxon>Tracheophyta</taxon>
        <taxon>Spermatophyta</taxon>
        <taxon>Magnoliopsida</taxon>
        <taxon>Liliopsida</taxon>
        <taxon>Asparagales</taxon>
        <taxon>Orchidaceae</taxon>
        <taxon>Orchidoideae</taxon>
        <taxon>Orchideae</taxon>
        <taxon>Orchidinae</taxon>
        <taxon>Platanthera</taxon>
    </lineage>
</organism>
<dbReference type="Proteomes" id="UP001418222">
    <property type="component" value="Unassembled WGS sequence"/>
</dbReference>
<dbReference type="EMBL" id="JBBWWQ010000012">
    <property type="protein sequence ID" value="KAK8934899.1"/>
    <property type="molecule type" value="Genomic_DNA"/>
</dbReference>
<keyword evidence="2" id="KW-1185">Reference proteome</keyword>
<accession>A0AAP0BBC6</accession>
<evidence type="ECO:0000313" key="1">
    <source>
        <dbReference type="EMBL" id="KAK8934899.1"/>
    </source>
</evidence>